<evidence type="ECO:0000313" key="9">
    <source>
        <dbReference type="EMBL" id="PRW39173.1"/>
    </source>
</evidence>
<dbReference type="Proteomes" id="UP000239899">
    <property type="component" value="Unassembled WGS sequence"/>
</dbReference>
<comment type="function">
    <text evidence="7">Sodium-phosphate symporter.</text>
</comment>
<organism evidence="9 10">
    <name type="scientific">Chlorella sorokiniana</name>
    <name type="common">Freshwater green alga</name>
    <dbReference type="NCBI Taxonomy" id="3076"/>
    <lineage>
        <taxon>Eukaryota</taxon>
        <taxon>Viridiplantae</taxon>
        <taxon>Chlorophyta</taxon>
        <taxon>core chlorophytes</taxon>
        <taxon>Trebouxiophyceae</taxon>
        <taxon>Chlorellales</taxon>
        <taxon>Chlorellaceae</taxon>
        <taxon>Chlorella clade</taxon>
        <taxon>Chlorella</taxon>
    </lineage>
</organism>
<feature type="transmembrane region" description="Helical" evidence="7">
    <location>
        <begin position="238"/>
        <end position="257"/>
    </location>
</feature>
<proteinExistence type="inferred from homology"/>
<evidence type="ECO:0000256" key="5">
    <source>
        <dbReference type="ARBA" id="ARBA00022989"/>
    </source>
</evidence>
<feature type="region of interest" description="Disordered" evidence="8">
    <location>
        <begin position="278"/>
        <end position="305"/>
    </location>
</feature>
<dbReference type="PANTHER" id="PTHR11101:SF96">
    <property type="entry name" value="PHOSPHATE TRANSPORTER"/>
    <property type="match status" value="1"/>
</dbReference>
<name>A0A2P6TIU8_CHLSO</name>
<dbReference type="OrthoDB" id="260807at2759"/>
<sequence length="804" mass="85478">MVFSPYTWIFAIAVIVGFFESYGIGANDLANAFGTSVSAKALKYWQAVLVASVFEFLGAVLLGANNTDTMRVTNIGNCVKAGVADPNAFKDRPEILMYGMLCVMIAAAFWDIFSCTLELQVSTTHTTAGALIGMALSTYGSSAVIWSKSSTTFPYVKGVSALFIGWGTSPVLAMIAAGILFFLVRTFVMHSDRAYQRALWVMPMAVWLTIFVITFTVIQTGNKNNTWDTVSNAEMSWISVVVATGLAAIAGLIFIPLTRSHILELEAQRAAEAELAAEAGKAEGAKGSSEEGEHPERTASGKALSRTASGRVVGALKRTASQVSMAADSIKNSKAGQAIARNRIFKWLTYGITYDMHQVLDVDNEKHNQIATDIWANAEVFDWRAETVFKYIQVFTACTMSFAHGANDVANAMGHAVYYVWQHAAVPGKKVPVPTWILVFGGFGIVTGLATYGWHIMGLYGVKSVMISNSRGFCIELATAMVVIVAARFGIPVSTSHICVFAAVAVGLFEGRRGVNWWMVLQTIMAMFITLGTAMGACAGLTAFGVYSPMKNLDDASVNGVWRPSLDDVQRISTGDAAKHRGTGSRAVPHRLNAEERKAYDLAKQKGFLTIAGSGYRRERKGSPLANIWRQWCDAQGRPAVLLTKGPTGEDAVLVDYSTLRQADVDQARAACRSIAQQQGCTAAQQAPASPFTVILPPALVAAIMESDSYGNGSSSSGSGSSHELREAAAAAVESGAAEDDGDADAAATPAAVATAGSSSSVAEQLAELRGSAPIWQHPPVLDAFSAQRGVAKALAKAIAEGLQ</sequence>
<feature type="region of interest" description="Disordered" evidence="8">
    <location>
        <begin position="711"/>
        <end position="752"/>
    </location>
</feature>
<evidence type="ECO:0000313" key="10">
    <source>
        <dbReference type="Proteomes" id="UP000239899"/>
    </source>
</evidence>
<dbReference type="PANTHER" id="PTHR11101">
    <property type="entry name" value="PHOSPHATE TRANSPORTER"/>
    <property type="match status" value="1"/>
</dbReference>
<reference evidence="9 10" key="1">
    <citation type="journal article" date="2018" name="Plant J.">
        <title>Genome sequences of Chlorella sorokiniana UTEX 1602 and Micractinium conductrix SAG 241.80: implications to maltose excretion by a green alga.</title>
        <authorList>
            <person name="Arriola M.B."/>
            <person name="Velmurugan N."/>
            <person name="Zhang Y."/>
            <person name="Plunkett M.H."/>
            <person name="Hondzo H."/>
            <person name="Barney B.M."/>
        </authorList>
    </citation>
    <scope>NUCLEOTIDE SEQUENCE [LARGE SCALE GENOMIC DNA]</scope>
    <source>
        <strain evidence="10">UTEX 1602</strain>
    </source>
</reference>
<keyword evidence="6 7" id="KW-0472">Membrane</keyword>
<keyword evidence="4 7" id="KW-0812">Transmembrane</keyword>
<feature type="transmembrane region" description="Helical" evidence="7">
    <location>
        <begin position="44"/>
        <end position="64"/>
    </location>
</feature>
<feature type="transmembrane region" description="Helical" evidence="7">
    <location>
        <begin position="436"/>
        <end position="457"/>
    </location>
</feature>
<accession>A0A2P6TIU8</accession>
<dbReference type="STRING" id="3076.A0A2P6TIU8"/>
<keyword evidence="2 7" id="KW-0813">Transport</keyword>
<feature type="transmembrane region" description="Helical" evidence="7">
    <location>
        <begin position="6"/>
        <end position="24"/>
    </location>
</feature>
<evidence type="ECO:0000256" key="4">
    <source>
        <dbReference type="ARBA" id="ARBA00022692"/>
    </source>
</evidence>
<dbReference type="GO" id="GO:0016020">
    <property type="term" value="C:membrane"/>
    <property type="evidence" value="ECO:0007669"/>
    <property type="project" value="UniProtKB-SubCell"/>
</dbReference>
<dbReference type="InterPro" id="IPR001204">
    <property type="entry name" value="Phos_transporter"/>
</dbReference>
<feature type="transmembrane region" description="Helical" evidence="7">
    <location>
        <begin position="95"/>
        <end position="113"/>
    </location>
</feature>
<feature type="compositionally biased region" description="Low complexity" evidence="8">
    <location>
        <begin position="711"/>
        <end position="736"/>
    </location>
</feature>
<keyword evidence="5 7" id="KW-1133">Transmembrane helix</keyword>
<comment type="similarity">
    <text evidence="7">Belongs to the inorganic phosphate transporter (PiT) (TC 2.A.20) family.</text>
</comment>
<evidence type="ECO:0000256" key="1">
    <source>
        <dbReference type="ARBA" id="ARBA00004141"/>
    </source>
</evidence>
<gene>
    <name evidence="9" type="ORF">C2E21_7126</name>
</gene>
<comment type="subcellular location">
    <subcellularLocation>
        <location evidence="1 7">Membrane</location>
        <topology evidence="1 7">Multi-pass membrane protein</topology>
    </subcellularLocation>
</comment>
<feature type="transmembrane region" description="Helical" evidence="7">
    <location>
        <begin position="477"/>
        <end position="508"/>
    </location>
</feature>
<feature type="transmembrane region" description="Helical" evidence="7">
    <location>
        <begin position="520"/>
        <end position="547"/>
    </location>
</feature>
<feature type="transmembrane region" description="Helical" evidence="7">
    <location>
        <begin position="166"/>
        <end position="187"/>
    </location>
</feature>
<dbReference type="GO" id="GO:0035435">
    <property type="term" value="P:phosphate ion transmembrane transport"/>
    <property type="evidence" value="ECO:0007669"/>
    <property type="project" value="TreeGrafter"/>
</dbReference>
<feature type="transmembrane region" description="Helical" evidence="7">
    <location>
        <begin position="199"/>
        <end position="218"/>
    </location>
</feature>
<dbReference type="GO" id="GO:0005315">
    <property type="term" value="F:phosphate transmembrane transporter activity"/>
    <property type="evidence" value="ECO:0007669"/>
    <property type="project" value="InterPro"/>
</dbReference>
<protein>
    <recommendedName>
        <fullName evidence="7">Phosphate transporter</fullName>
    </recommendedName>
</protein>
<evidence type="ECO:0000256" key="2">
    <source>
        <dbReference type="ARBA" id="ARBA00022448"/>
    </source>
</evidence>
<dbReference type="AlphaFoldDB" id="A0A2P6TIU8"/>
<evidence type="ECO:0000256" key="3">
    <source>
        <dbReference type="ARBA" id="ARBA00022592"/>
    </source>
</evidence>
<keyword evidence="3 7" id="KW-0592">Phosphate transport</keyword>
<keyword evidence="10" id="KW-1185">Reference proteome</keyword>
<dbReference type="EMBL" id="LHPG02000014">
    <property type="protein sequence ID" value="PRW39173.1"/>
    <property type="molecule type" value="Genomic_DNA"/>
</dbReference>
<feature type="compositionally biased region" description="Basic and acidic residues" evidence="8">
    <location>
        <begin position="280"/>
        <end position="299"/>
    </location>
</feature>
<evidence type="ECO:0000256" key="7">
    <source>
        <dbReference type="RuleBase" id="RU363058"/>
    </source>
</evidence>
<comment type="caution">
    <text evidence="9">The sequence shown here is derived from an EMBL/GenBank/DDBJ whole genome shotgun (WGS) entry which is preliminary data.</text>
</comment>
<dbReference type="Pfam" id="PF01384">
    <property type="entry name" value="PHO4"/>
    <property type="match status" value="1"/>
</dbReference>
<evidence type="ECO:0000256" key="8">
    <source>
        <dbReference type="SAM" id="MobiDB-lite"/>
    </source>
</evidence>
<evidence type="ECO:0000256" key="6">
    <source>
        <dbReference type="ARBA" id="ARBA00023136"/>
    </source>
</evidence>